<dbReference type="EMBL" id="BK015750">
    <property type="protein sequence ID" value="DAE23236.1"/>
    <property type="molecule type" value="Genomic_DNA"/>
</dbReference>
<name>A0A8S5QX54_9CAUD</name>
<sequence>MTLYTSKAVAQWLGLTERRIRQMRDAGIIREAKPGLYDMKPTVQAYLAYLRNNTGDLNQQRAELTKTKKELAKLELDERKGDLHRTEDVERALSTMLMNFRTKIMSMPAKLAKTLAGMSDNAEIYDLLKKETDEALDELSDYDTAFAVQQEGADDGRTDEEPE</sequence>
<accession>A0A8S5QX54</accession>
<protein>
    <submittedName>
        <fullName evidence="1">DNA packaging protein</fullName>
    </submittedName>
</protein>
<proteinExistence type="predicted"/>
<organism evidence="1">
    <name type="scientific">Caudovirales sp. ctt3K6</name>
    <dbReference type="NCBI Taxonomy" id="2826786"/>
    <lineage>
        <taxon>Viruses</taxon>
        <taxon>Duplodnaviria</taxon>
        <taxon>Heunggongvirae</taxon>
        <taxon>Uroviricota</taxon>
        <taxon>Caudoviricetes</taxon>
    </lineage>
</organism>
<reference evidence="1" key="1">
    <citation type="journal article" date="2021" name="Proc. Natl. Acad. Sci. U.S.A.">
        <title>A Catalog of Tens of Thousands of Viruses from Human Metagenomes Reveals Hidden Associations with Chronic Diseases.</title>
        <authorList>
            <person name="Tisza M.J."/>
            <person name="Buck C.B."/>
        </authorList>
    </citation>
    <scope>NUCLEOTIDE SEQUENCE</scope>
    <source>
        <strain evidence="1">Ctt3K6</strain>
    </source>
</reference>
<evidence type="ECO:0000313" key="1">
    <source>
        <dbReference type="EMBL" id="DAE23236.1"/>
    </source>
</evidence>